<dbReference type="GO" id="GO:0000155">
    <property type="term" value="F:phosphorelay sensor kinase activity"/>
    <property type="evidence" value="ECO:0007669"/>
    <property type="project" value="InterPro"/>
</dbReference>
<protein>
    <submittedName>
        <fullName evidence="7">Two-component sensor histidine kinase</fullName>
    </submittedName>
</protein>
<keyword evidence="3" id="KW-0902">Two-component regulatory system</keyword>
<dbReference type="PANTHER" id="PTHR24421:SF59">
    <property type="entry name" value="OXYGEN SENSOR HISTIDINE KINASE NREB"/>
    <property type="match status" value="1"/>
</dbReference>
<feature type="transmembrane region" description="Helical" evidence="5">
    <location>
        <begin position="138"/>
        <end position="156"/>
    </location>
</feature>
<dbReference type="AlphaFoldDB" id="A0A918JEN3"/>
<dbReference type="RefSeq" id="WP_189403444.1">
    <property type="nucleotide sequence ID" value="NZ_BMXP01000001.1"/>
</dbReference>
<evidence type="ECO:0000256" key="4">
    <source>
        <dbReference type="SAM" id="Coils"/>
    </source>
</evidence>
<dbReference type="Pfam" id="PF07730">
    <property type="entry name" value="HisKA_3"/>
    <property type="match status" value="1"/>
</dbReference>
<feature type="coiled-coil region" evidence="4">
    <location>
        <begin position="159"/>
        <end position="196"/>
    </location>
</feature>
<evidence type="ECO:0000256" key="5">
    <source>
        <dbReference type="SAM" id="Phobius"/>
    </source>
</evidence>
<keyword evidence="1" id="KW-0808">Transferase</keyword>
<dbReference type="InterPro" id="IPR036890">
    <property type="entry name" value="HATPase_C_sf"/>
</dbReference>
<name>A0A918JEN3_9ALTE</name>
<organism evidence="7 8">
    <name type="scientific">Alteromonas halophila</name>
    <dbReference type="NCBI Taxonomy" id="516698"/>
    <lineage>
        <taxon>Bacteria</taxon>
        <taxon>Pseudomonadati</taxon>
        <taxon>Pseudomonadota</taxon>
        <taxon>Gammaproteobacteria</taxon>
        <taxon>Alteromonadales</taxon>
        <taxon>Alteromonadaceae</taxon>
        <taxon>Alteromonas/Salinimonas group</taxon>
        <taxon>Alteromonas</taxon>
    </lineage>
</organism>
<feature type="transmembrane region" description="Helical" evidence="5">
    <location>
        <begin position="40"/>
        <end position="57"/>
    </location>
</feature>
<comment type="caution">
    <text evidence="7">The sequence shown here is derived from an EMBL/GenBank/DDBJ whole genome shotgun (WGS) entry which is preliminary data.</text>
</comment>
<reference evidence="7" key="2">
    <citation type="submission" date="2020-09" db="EMBL/GenBank/DDBJ databases">
        <authorList>
            <person name="Sun Q."/>
            <person name="Kim S."/>
        </authorList>
    </citation>
    <scope>NUCLEOTIDE SEQUENCE</scope>
    <source>
        <strain evidence="7">KCTC 22164</strain>
    </source>
</reference>
<dbReference type="SUPFAM" id="SSF55874">
    <property type="entry name" value="ATPase domain of HSP90 chaperone/DNA topoisomerase II/histidine kinase"/>
    <property type="match status" value="1"/>
</dbReference>
<dbReference type="Gene3D" id="1.20.5.1930">
    <property type="match status" value="1"/>
</dbReference>
<proteinExistence type="predicted"/>
<keyword evidence="8" id="KW-1185">Reference proteome</keyword>
<dbReference type="Gene3D" id="3.30.565.10">
    <property type="entry name" value="Histidine kinase-like ATPase, C-terminal domain"/>
    <property type="match status" value="1"/>
</dbReference>
<keyword evidence="5" id="KW-0812">Transmembrane</keyword>
<keyword evidence="5" id="KW-0472">Membrane</keyword>
<evidence type="ECO:0000313" key="7">
    <source>
        <dbReference type="EMBL" id="GGW75273.1"/>
    </source>
</evidence>
<keyword evidence="4" id="KW-0175">Coiled coil</keyword>
<reference evidence="7" key="1">
    <citation type="journal article" date="2014" name="Int. J. Syst. Evol. Microbiol.">
        <title>Complete genome sequence of Corynebacterium casei LMG S-19264T (=DSM 44701T), isolated from a smear-ripened cheese.</title>
        <authorList>
            <consortium name="US DOE Joint Genome Institute (JGI-PGF)"/>
            <person name="Walter F."/>
            <person name="Albersmeier A."/>
            <person name="Kalinowski J."/>
            <person name="Ruckert C."/>
        </authorList>
    </citation>
    <scope>NUCLEOTIDE SEQUENCE</scope>
    <source>
        <strain evidence="7">KCTC 22164</strain>
    </source>
</reference>
<keyword evidence="5" id="KW-1133">Transmembrane helix</keyword>
<evidence type="ECO:0000313" key="8">
    <source>
        <dbReference type="Proteomes" id="UP000631300"/>
    </source>
</evidence>
<feature type="transmembrane region" description="Helical" evidence="5">
    <location>
        <begin position="12"/>
        <end position="34"/>
    </location>
</feature>
<sequence>MKIRTLPLATETLVAFFTWLLVAGSALALTVNYAEVTDTRWWLSMCAYCGFITGFFLGVRDGAYRHELLVRYSLMGWQCLCVIILYLCLPFSYNAILMTMLSAQLVYYMSLHRAILLSPLWSAPLWLTQYYVWQESTAWLTALLFWTFNIFAMMMVDSRRREEQARKHAEETNRELRAAQALLQRATREQERTRIARNIHDLLGHHLTALSIHLQVAGRLSSNPERDKDALSSNLSQCHNIARLLLQDVRDAVSDMRESEGVSLQEAIDVLIRDVPSLAIETRITDNLPELSFTQANAVIRTVQEAITNTLRHARASVLTVDITCRDGMLTVIIEDNGRVEGELNEGHGLRGIRERIADVNGSLTMATTPALQLTIKMPVNL</sequence>
<dbReference type="InterPro" id="IPR050482">
    <property type="entry name" value="Sensor_HK_TwoCompSys"/>
</dbReference>
<dbReference type="GO" id="GO:0016020">
    <property type="term" value="C:membrane"/>
    <property type="evidence" value="ECO:0007669"/>
    <property type="project" value="InterPro"/>
</dbReference>
<accession>A0A918JEN3</accession>
<evidence type="ECO:0000256" key="1">
    <source>
        <dbReference type="ARBA" id="ARBA00022679"/>
    </source>
</evidence>
<dbReference type="Proteomes" id="UP000631300">
    <property type="component" value="Unassembled WGS sequence"/>
</dbReference>
<evidence type="ECO:0000259" key="6">
    <source>
        <dbReference type="Pfam" id="PF07730"/>
    </source>
</evidence>
<dbReference type="InterPro" id="IPR011712">
    <property type="entry name" value="Sig_transdc_His_kin_sub3_dim/P"/>
</dbReference>
<dbReference type="CDD" id="cd16917">
    <property type="entry name" value="HATPase_UhpB-NarQ-NarX-like"/>
    <property type="match status" value="1"/>
</dbReference>
<dbReference type="PANTHER" id="PTHR24421">
    <property type="entry name" value="NITRATE/NITRITE SENSOR PROTEIN NARX-RELATED"/>
    <property type="match status" value="1"/>
</dbReference>
<keyword evidence="2 7" id="KW-0418">Kinase</keyword>
<feature type="domain" description="Signal transduction histidine kinase subgroup 3 dimerisation and phosphoacceptor" evidence="6">
    <location>
        <begin position="191"/>
        <end position="259"/>
    </location>
</feature>
<gene>
    <name evidence="7" type="ORF">GCM10007391_04400</name>
</gene>
<dbReference type="EMBL" id="BMXP01000001">
    <property type="protein sequence ID" value="GGW75273.1"/>
    <property type="molecule type" value="Genomic_DNA"/>
</dbReference>
<evidence type="ECO:0000256" key="2">
    <source>
        <dbReference type="ARBA" id="ARBA00022777"/>
    </source>
</evidence>
<dbReference type="GO" id="GO:0046983">
    <property type="term" value="F:protein dimerization activity"/>
    <property type="evidence" value="ECO:0007669"/>
    <property type="project" value="InterPro"/>
</dbReference>
<evidence type="ECO:0000256" key="3">
    <source>
        <dbReference type="ARBA" id="ARBA00023012"/>
    </source>
</evidence>